<dbReference type="InterPro" id="IPR009875">
    <property type="entry name" value="PilZ_domain"/>
</dbReference>
<sequence>MNEQDSQGGADQVDRRNEQRHITTYRPCCIEAEGGAYLGIIRNISPGGVQIETTYQPVTGQHLTYFWDGGPAAEAEVAWCADGRLGLRNITVFHHDADDFPPRAIRIPTDLRADIWIGDDCYNVGVANISQSGLLAYGLPAIPDCGLMSVELENDCFPNASLRWCRDGSAGIKFERPIPLKRLRAILERNAERTENGAAFDGSVRSFTTRASAA</sequence>
<evidence type="ECO:0000259" key="1">
    <source>
        <dbReference type="Pfam" id="PF07238"/>
    </source>
</evidence>
<dbReference type="OrthoDB" id="7407798at2"/>
<feature type="domain" description="PilZ" evidence="1">
    <location>
        <begin position="14"/>
        <end position="88"/>
    </location>
</feature>
<dbReference type="RefSeq" id="WP_160736568.1">
    <property type="nucleotide sequence ID" value="NZ_WTYT01000004.1"/>
</dbReference>
<accession>A0A6I4T5J2</accession>
<name>A0A6I4T5J2_9SPHN</name>
<protein>
    <recommendedName>
        <fullName evidence="1">PilZ domain-containing protein</fullName>
    </recommendedName>
</protein>
<dbReference type="SUPFAM" id="SSF141371">
    <property type="entry name" value="PilZ domain-like"/>
    <property type="match status" value="2"/>
</dbReference>
<evidence type="ECO:0000313" key="2">
    <source>
        <dbReference type="EMBL" id="MXO66127.1"/>
    </source>
</evidence>
<dbReference type="Pfam" id="PF07238">
    <property type="entry name" value="PilZ"/>
    <property type="match status" value="1"/>
</dbReference>
<evidence type="ECO:0000313" key="3">
    <source>
        <dbReference type="Proteomes" id="UP000438476"/>
    </source>
</evidence>
<proteinExistence type="predicted"/>
<dbReference type="AlphaFoldDB" id="A0A6I4T5J2"/>
<dbReference type="EMBL" id="WTYT01000004">
    <property type="protein sequence ID" value="MXO66127.1"/>
    <property type="molecule type" value="Genomic_DNA"/>
</dbReference>
<gene>
    <name evidence="2" type="ORF">GRI91_10205</name>
</gene>
<keyword evidence="3" id="KW-1185">Reference proteome</keyword>
<reference evidence="2 3" key="1">
    <citation type="submission" date="2019-12" db="EMBL/GenBank/DDBJ databases">
        <title>Genomic-based taxomic classification of the family Erythrobacteraceae.</title>
        <authorList>
            <person name="Xu L."/>
        </authorList>
    </citation>
    <scope>NUCLEOTIDE SEQUENCE [LARGE SCALE GENOMIC DNA]</scope>
    <source>
        <strain evidence="2 3">LMG 29518</strain>
    </source>
</reference>
<dbReference type="GO" id="GO:0035438">
    <property type="term" value="F:cyclic-di-GMP binding"/>
    <property type="evidence" value="ECO:0007669"/>
    <property type="project" value="InterPro"/>
</dbReference>
<comment type="caution">
    <text evidence="2">The sequence shown here is derived from an EMBL/GenBank/DDBJ whole genome shotgun (WGS) entry which is preliminary data.</text>
</comment>
<dbReference type="Proteomes" id="UP000438476">
    <property type="component" value="Unassembled WGS sequence"/>
</dbReference>
<organism evidence="2 3">
    <name type="scientific">Altericroceibacterium endophyticum</name>
    <dbReference type="NCBI Taxonomy" id="1808508"/>
    <lineage>
        <taxon>Bacteria</taxon>
        <taxon>Pseudomonadati</taxon>
        <taxon>Pseudomonadota</taxon>
        <taxon>Alphaproteobacteria</taxon>
        <taxon>Sphingomonadales</taxon>
        <taxon>Erythrobacteraceae</taxon>
        <taxon>Altericroceibacterium</taxon>
    </lineage>
</organism>